<comment type="caution">
    <text evidence="1">The sequence shown here is derived from an EMBL/GenBank/DDBJ whole genome shotgun (WGS) entry which is preliminary data.</text>
</comment>
<dbReference type="Gene3D" id="3.40.50.150">
    <property type="entry name" value="Vaccinia Virus protein VP39"/>
    <property type="match status" value="1"/>
</dbReference>
<accession>A0A0F9BRB1</accession>
<protein>
    <submittedName>
        <fullName evidence="1">Uncharacterized protein</fullName>
    </submittedName>
</protein>
<organism evidence="1">
    <name type="scientific">marine sediment metagenome</name>
    <dbReference type="NCBI Taxonomy" id="412755"/>
    <lineage>
        <taxon>unclassified sequences</taxon>
        <taxon>metagenomes</taxon>
        <taxon>ecological metagenomes</taxon>
    </lineage>
</organism>
<dbReference type="EMBL" id="LAZR01047951">
    <property type="protein sequence ID" value="KKK93029.1"/>
    <property type="molecule type" value="Genomic_DNA"/>
</dbReference>
<reference evidence="1" key="1">
    <citation type="journal article" date="2015" name="Nature">
        <title>Complex archaea that bridge the gap between prokaryotes and eukaryotes.</title>
        <authorList>
            <person name="Spang A."/>
            <person name="Saw J.H."/>
            <person name="Jorgensen S.L."/>
            <person name="Zaremba-Niedzwiedzka K."/>
            <person name="Martijn J."/>
            <person name="Lind A.E."/>
            <person name="van Eijk R."/>
            <person name="Schleper C."/>
            <person name="Guy L."/>
            <person name="Ettema T.J."/>
        </authorList>
    </citation>
    <scope>NUCLEOTIDE SEQUENCE</scope>
</reference>
<proteinExistence type="predicted"/>
<sequence length="233" mass="26729">MFGNNRIVTKFYKSYYRFYKNKNNLKNIEKINNPILKIASKSIEQVIRNKITPVELKWVKGIKKLRDNLRKSTIEINFENYGAGTHIDSISLEKKGNKVIIKKTIGQICESTVLFKWGLLLFKIVKEFKPKICLELGTCIGISAAYQAAALEMNNQGKIYTIEGASSLVKLSENNLSNMFYFVHLFVFMISENRNKNNSSIPQEEQVLGLLLESKNHLNKNDPNEKVSLQVSF</sequence>
<dbReference type="SUPFAM" id="SSF53335">
    <property type="entry name" value="S-adenosyl-L-methionine-dependent methyltransferases"/>
    <property type="match status" value="1"/>
</dbReference>
<gene>
    <name evidence="1" type="ORF">LCGC14_2696960</name>
</gene>
<dbReference type="AlphaFoldDB" id="A0A0F9BRB1"/>
<name>A0A0F9BRB1_9ZZZZ</name>
<dbReference type="InterPro" id="IPR029063">
    <property type="entry name" value="SAM-dependent_MTases_sf"/>
</dbReference>
<evidence type="ECO:0000313" key="1">
    <source>
        <dbReference type="EMBL" id="KKK93029.1"/>
    </source>
</evidence>